<name>A0A9Q9IEM3_9ACTN</name>
<evidence type="ECO:0000313" key="2">
    <source>
        <dbReference type="Proteomes" id="UP001058003"/>
    </source>
</evidence>
<dbReference type="RefSeq" id="WP_156089301.1">
    <property type="nucleotide sequence ID" value="NZ_CP073767.1"/>
</dbReference>
<accession>A0A9Q9IEM3</accession>
<dbReference type="Proteomes" id="UP001058003">
    <property type="component" value="Chromosome"/>
</dbReference>
<protein>
    <submittedName>
        <fullName evidence="1">Uncharacterized protein</fullName>
    </submittedName>
</protein>
<dbReference type="Gene3D" id="3.40.640.10">
    <property type="entry name" value="Type I PLP-dependent aspartate aminotransferase-like (Major domain)"/>
    <property type="match status" value="1"/>
</dbReference>
<dbReference type="EMBL" id="CP073767">
    <property type="protein sequence ID" value="UWZ53976.1"/>
    <property type="molecule type" value="Genomic_DNA"/>
</dbReference>
<reference evidence="1" key="1">
    <citation type="submission" date="2021-04" db="EMBL/GenBank/DDBJ databases">
        <title>Dactylosporangium aurantiacum NRRL B-8018 full assembly.</title>
        <authorList>
            <person name="Hartkoorn R.C."/>
            <person name="Beaudoing E."/>
            <person name="Hot D."/>
        </authorList>
    </citation>
    <scope>NUCLEOTIDE SEQUENCE</scope>
    <source>
        <strain evidence="1">NRRL B-8018</strain>
    </source>
</reference>
<dbReference type="KEGG" id="daur:Daura_47105"/>
<gene>
    <name evidence="1" type="ORF">Daura_47105</name>
</gene>
<evidence type="ECO:0000313" key="1">
    <source>
        <dbReference type="EMBL" id="UWZ53976.1"/>
    </source>
</evidence>
<dbReference type="OrthoDB" id="4510254at2"/>
<dbReference type="AlphaFoldDB" id="A0A9Q9IEM3"/>
<keyword evidence="2" id="KW-1185">Reference proteome</keyword>
<organism evidence="1 2">
    <name type="scientific">Dactylosporangium aurantiacum</name>
    <dbReference type="NCBI Taxonomy" id="35754"/>
    <lineage>
        <taxon>Bacteria</taxon>
        <taxon>Bacillati</taxon>
        <taxon>Actinomycetota</taxon>
        <taxon>Actinomycetes</taxon>
        <taxon>Micromonosporales</taxon>
        <taxon>Micromonosporaceae</taxon>
        <taxon>Dactylosporangium</taxon>
    </lineage>
</organism>
<dbReference type="InterPro" id="IPR015421">
    <property type="entry name" value="PyrdxlP-dep_Trfase_major"/>
</dbReference>
<proteinExistence type="predicted"/>
<sequence>MLLLGGAGGNPRALTGDPQFMARLVTGAVTKPSNPDVCTAEYARFVLTFARVFGDPALPHPFFVTAVRARWRMR</sequence>